<gene>
    <name evidence="2" type="ORF">BWQ96_01844</name>
</gene>
<evidence type="ECO:0000313" key="3">
    <source>
        <dbReference type="Proteomes" id="UP000247409"/>
    </source>
</evidence>
<dbReference type="PANTHER" id="PTHR43364:SF17">
    <property type="entry name" value="ALDO KETO REDUCTASE"/>
    <property type="match status" value="1"/>
</dbReference>
<protein>
    <submittedName>
        <fullName evidence="2">Protein tas</fullName>
    </submittedName>
</protein>
<dbReference type="STRING" id="448386.A0A2V3J1V9"/>
<dbReference type="GO" id="GO:0016491">
    <property type="term" value="F:oxidoreductase activity"/>
    <property type="evidence" value="ECO:0007669"/>
    <property type="project" value="InterPro"/>
</dbReference>
<dbReference type="CDD" id="cd19094">
    <property type="entry name" value="AKR_Tas-like"/>
    <property type="match status" value="1"/>
</dbReference>
<dbReference type="PRINTS" id="PR00069">
    <property type="entry name" value="ALDKETRDTASE"/>
</dbReference>
<dbReference type="InterPro" id="IPR020471">
    <property type="entry name" value="AKR"/>
</dbReference>
<comment type="caution">
    <text evidence="2">The sequence shown here is derived from an EMBL/GenBank/DDBJ whole genome shotgun (WGS) entry which is preliminary data.</text>
</comment>
<dbReference type="Proteomes" id="UP000247409">
    <property type="component" value="Unassembled WGS sequence"/>
</dbReference>
<evidence type="ECO:0000259" key="1">
    <source>
        <dbReference type="Pfam" id="PF00248"/>
    </source>
</evidence>
<keyword evidence="3" id="KW-1185">Reference proteome</keyword>
<dbReference type="InterPro" id="IPR050523">
    <property type="entry name" value="AKR_Detox_Biosynth"/>
</dbReference>
<dbReference type="SUPFAM" id="SSF51430">
    <property type="entry name" value="NAD(P)-linked oxidoreductase"/>
    <property type="match status" value="1"/>
</dbReference>
<dbReference type="Pfam" id="PF00248">
    <property type="entry name" value="Aldo_ket_red"/>
    <property type="match status" value="1"/>
</dbReference>
<name>A0A2V3J1V9_9FLOR</name>
<organism evidence="2 3">
    <name type="scientific">Gracilariopsis chorda</name>
    <dbReference type="NCBI Taxonomy" id="448386"/>
    <lineage>
        <taxon>Eukaryota</taxon>
        <taxon>Rhodophyta</taxon>
        <taxon>Florideophyceae</taxon>
        <taxon>Rhodymeniophycidae</taxon>
        <taxon>Gracilariales</taxon>
        <taxon>Gracilariaceae</taxon>
        <taxon>Gracilariopsis</taxon>
    </lineage>
</organism>
<dbReference type="InterPro" id="IPR036812">
    <property type="entry name" value="NAD(P)_OxRdtase_dom_sf"/>
</dbReference>
<dbReference type="InterPro" id="IPR023210">
    <property type="entry name" value="NADP_OxRdtase_dom"/>
</dbReference>
<dbReference type="AlphaFoldDB" id="A0A2V3J1V9"/>
<dbReference type="PANTHER" id="PTHR43364">
    <property type="entry name" value="NADH-SPECIFIC METHYLGLYOXAL REDUCTASE-RELATED"/>
    <property type="match status" value="1"/>
</dbReference>
<accession>A0A2V3J1V9</accession>
<proteinExistence type="predicted"/>
<dbReference type="OrthoDB" id="2310150at2759"/>
<dbReference type="EMBL" id="NBIV01000014">
    <property type="protein sequence ID" value="PXF48384.1"/>
    <property type="molecule type" value="Genomic_DNA"/>
</dbReference>
<reference evidence="2 3" key="1">
    <citation type="journal article" date="2018" name="Mol. Biol. Evol.">
        <title>Analysis of the draft genome of the red seaweed Gracilariopsis chorda provides insights into genome size evolution in Rhodophyta.</title>
        <authorList>
            <person name="Lee J."/>
            <person name="Yang E.C."/>
            <person name="Graf L."/>
            <person name="Yang J.H."/>
            <person name="Qiu H."/>
            <person name="Zel Zion U."/>
            <person name="Chan C.X."/>
            <person name="Stephens T.G."/>
            <person name="Weber A.P.M."/>
            <person name="Boo G.H."/>
            <person name="Boo S.M."/>
            <person name="Kim K.M."/>
            <person name="Shin Y."/>
            <person name="Jung M."/>
            <person name="Lee S.J."/>
            <person name="Yim H.S."/>
            <person name="Lee J.H."/>
            <person name="Bhattacharya D."/>
            <person name="Yoon H.S."/>
        </authorList>
    </citation>
    <scope>NUCLEOTIDE SEQUENCE [LARGE SCALE GENOMIC DNA]</scope>
    <source>
        <strain evidence="2 3">SKKU-2015</strain>
        <tissue evidence="2">Whole body</tissue>
    </source>
</reference>
<sequence length="416" mass="47477">MRHITQPYLTVPIATTIPTACFIHRLLVRTTTNIHRSRTPLSATMKYNKLGSSDLRVSEICLGTMTFGIQNTEQQAHEQIEYAYNRGINFIDTAEVYPIPSSHPAWKPGLTEQYIGTYFAKHPDRRKRFVLATKISGYSPSSQTVAYRHHPPLDPPYPPARHDRQSILSACDASLRRLQTDYIDLYQLHWPDRYVPVFGQRVYTPSLERNSEPIRDILLAIKELLDQRKIRAYGLSNETTFGLCQFVHMADQIGMPRPATIQNSFCLLDRRFESELAEACAPSNFNVGLLPWSILAGGALSGKYLDKVDEHRNPLDSSVKDCRLVKFRGFMHRYLSEPSTRATRQYAQLAKQHGMSLATMAQAFCKSRWFIPSSIIGATNIKQLKENIDAFQVELSRDVLQKIDAIHNQHKDPCIE</sequence>
<evidence type="ECO:0000313" key="2">
    <source>
        <dbReference type="EMBL" id="PXF48384.1"/>
    </source>
</evidence>
<feature type="domain" description="NADP-dependent oxidoreductase" evidence="1">
    <location>
        <begin position="59"/>
        <end position="406"/>
    </location>
</feature>
<dbReference type="Gene3D" id="3.20.20.100">
    <property type="entry name" value="NADP-dependent oxidoreductase domain"/>
    <property type="match status" value="1"/>
</dbReference>